<keyword evidence="3" id="KW-1185">Reference proteome</keyword>
<dbReference type="Proteomes" id="UP000297716">
    <property type="component" value="Unassembled WGS sequence"/>
</dbReference>
<accession>A0A4Z0YAF0</accession>
<dbReference type="OrthoDB" id="4766672at2759"/>
<feature type="region of interest" description="Disordered" evidence="1">
    <location>
        <begin position="314"/>
        <end position="356"/>
    </location>
</feature>
<dbReference type="EMBL" id="SKBN01000197">
    <property type="protein sequence ID" value="TGJ80864.1"/>
    <property type="molecule type" value="Genomic_DNA"/>
</dbReference>
<gene>
    <name evidence="2" type="ORF">E0Z10_g7901</name>
</gene>
<sequence>MAGNERTVMNRTNVLETTNGTIRITGRWPRKDKNRGPPDLPANFRISTRVEKCLDSLNVLQSRRTQYLLDETLAVPLQFLHDSIPYMVQQDVNIFQPVQEDIWSLSLDNDADQINADLEEFISRHDDALTSRRYHLWPIDISPRANEDEPPHWALIVLHLVHRRVEEDNPDVPNDSLIGPYNALESYAVIDPNHGNAARELENETAELLAVILPEMGITVDDSSVRENPWVAPSHNQARFWDAHPGWINLDAVRSNMIGMAATMVNRAMNSTTRIAIEPILDGAIRLIPYDKGIRTQTMMPNRRQLGSFIPGLDRKHPAWLQDTPADDTQGKKKPKHNGGDDENNAIIVDSDPASD</sequence>
<evidence type="ECO:0000313" key="2">
    <source>
        <dbReference type="EMBL" id="TGJ80864.1"/>
    </source>
</evidence>
<reference evidence="2 3" key="1">
    <citation type="submission" date="2019-03" db="EMBL/GenBank/DDBJ databases">
        <title>Draft genome sequence of Xylaria hypoxylon DSM 108379, a ubiquitous saprotrophic-parasitic fungi on hardwood.</title>
        <authorList>
            <person name="Buettner E."/>
            <person name="Leonhardt S."/>
            <person name="Gebauer A.M."/>
            <person name="Liers C."/>
            <person name="Hofrichter M."/>
            <person name="Kellner H."/>
        </authorList>
    </citation>
    <scope>NUCLEOTIDE SEQUENCE [LARGE SCALE GENOMIC DNA]</scope>
    <source>
        <strain evidence="2 3">DSM 108379</strain>
    </source>
</reference>
<protein>
    <recommendedName>
        <fullName evidence="4">Ubiquitin-like protease family profile domain-containing protein</fullName>
    </recommendedName>
</protein>
<organism evidence="2 3">
    <name type="scientific">Xylaria hypoxylon</name>
    <dbReference type="NCBI Taxonomy" id="37992"/>
    <lineage>
        <taxon>Eukaryota</taxon>
        <taxon>Fungi</taxon>
        <taxon>Dikarya</taxon>
        <taxon>Ascomycota</taxon>
        <taxon>Pezizomycotina</taxon>
        <taxon>Sordariomycetes</taxon>
        <taxon>Xylariomycetidae</taxon>
        <taxon>Xylariales</taxon>
        <taxon>Xylariaceae</taxon>
        <taxon>Xylaria</taxon>
    </lineage>
</organism>
<evidence type="ECO:0000256" key="1">
    <source>
        <dbReference type="SAM" id="MobiDB-lite"/>
    </source>
</evidence>
<proteinExistence type="predicted"/>
<dbReference type="AlphaFoldDB" id="A0A4Z0YAF0"/>
<evidence type="ECO:0008006" key="4">
    <source>
        <dbReference type="Google" id="ProtNLM"/>
    </source>
</evidence>
<name>A0A4Z0YAF0_9PEZI</name>
<comment type="caution">
    <text evidence="2">The sequence shown here is derived from an EMBL/GenBank/DDBJ whole genome shotgun (WGS) entry which is preliminary data.</text>
</comment>
<evidence type="ECO:0000313" key="3">
    <source>
        <dbReference type="Proteomes" id="UP000297716"/>
    </source>
</evidence>